<feature type="non-terminal residue" evidence="1">
    <location>
        <position position="1"/>
    </location>
</feature>
<gene>
    <name evidence="1" type="ORF">CEXT_653051</name>
</gene>
<dbReference type="InterPro" id="IPR036056">
    <property type="entry name" value="Fibrinogen-like_C"/>
</dbReference>
<keyword evidence="2" id="KW-1185">Reference proteome</keyword>
<dbReference type="InterPro" id="IPR014716">
    <property type="entry name" value="Fibrinogen_a/b/g_C_1"/>
</dbReference>
<name>A0AAV4T0M2_CAEEX</name>
<dbReference type="SUPFAM" id="SSF56496">
    <property type="entry name" value="Fibrinogen C-terminal domain-like"/>
    <property type="match status" value="1"/>
</dbReference>
<accession>A0AAV4T0M2</accession>
<dbReference type="Gene3D" id="3.90.215.10">
    <property type="entry name" value="Gamma Fibrinogen, chain A, domain 1"/>
    <property type="match status" value="1"/>
</dbReference>
<sequence>ATTNIYALSSQRLYSIRFDLRAVDGEKEYALYETFWIDDEPQVHPAHPGIQWGRRRFYDFRAQ</sequence>
<dbReference type="EMBL" id="BPLR01010516">
    <property type="protein sequence ID" value="GIY39825.1"/>
    <property type="molecule type" value="Genomic_DNA"/>
</dbReference>
<dbReference type="Proteomes" id="UP001054945">
    <property type="component" value="Unassembled WGS sequence"/>
</dbReference>
<proteinExistence type="predicted"/>
<evidence type="ECO:0000313" key="1">
    <source>
        <dbReference type="EMBL" id="GIY39825.1"/>
    </source>
</evidence>
<reference evidence="1 2" key="1">
    <citation type="submission" date="2021-06" db="EMBL/GenBank/DDBJ databases">
        <title>Caerostris extrusa draft genome.</title>
        <authorList>
            <person name="Kono N."/>
            <person name="Arakawa K."/>
        </authorList>
    </citation>
    <scope>NUCLEOTIDE SEQUENCE [LARGE SCALE GENOMIC DNA]</scope>
</reference>
<organism evidence="1 2">
    <name type="scientific">Caerostris extrusa</name>
    <name type="common">Bark spider</name>
    <name type="synonym">Caerostris bankana</name>
    <dbReference type="NCBI Taxonomy" id="172846"/>
    <lineage>
        <taxon>Eukaryota</taxon>
        <taxon>Metazoa</taxon>
        <taxon>Ecdysozoa</taxon>
        <taxon>Arthropoda</taxon>
        <taxon>Chelicerata</taxon>
        <taxon>Arachnida</taxon>
        <taxon>Araneae</taxon>
        <taxon>Araneomorphae</taxon>
        <taxon>Entelegynae</taxon>
        <taxon>Araneoidea</taxon>
        <taxon>Araneidae</taxon>
        <taxon>Caerostris</taxon>
    </lineage>
</organism>
<comment type="caution">
    <text evidence="1">The sequence shown here is derived from an EMBL/GenBank/DDBJ whole genome shotgun (WGS) entry which is preliminary data.</text>
</comment>
<evidence type="ECO:0000313" key="2">
    <source>
        <dbReference type="Proteomes" id="UP001054945"/>
    </source>
</evidence>
<protein>
    <submittedName>
        <fullName evidence="1">Uncharacterized protein</fullName>
    </submittedName>
</protein>
<dbReference type="AlphaFoldDB" id="A0AAV4T0M2"/>